<name>A0A8J9WUX7_MINFU</name>
<dbReference type="Gene3D" id="1.10.3050.10">
    <property type="entry name" value="borna disease virus nucleoprotein, domain 2"/>
    <property type="match status" value="1"/>
</dbReference>
<dbReference type="InterPro" id="IPR015970">
    <property type="entry name" value="P40_nucleoprot_sub2_BD-vir"/>
</dbReference>
<sequence>MPQTDQAPGPSHPYDQDIEEPEEEEHSHYKPNMEFNLTGKFRQYPTDDEEPQPGIGEKEDIERAAKSMFDPEHRALFHPVTASLIYLCFLFDGLYENLLSVGVKKESHLVNPVEGKIVLKALYSTSYKGKSPKFTAPEMSSMLRHCCDLLIGVVKGSSDKVRANSFQIQKRFKTMMVCLQRPTHGDSANLLLNYNAGPAVDWINSKPWVGSLVFALLTREFESPGKEMLDQVKLVAGRSQMTTYYIIRMFLEQCTDGTLALPAIINEIILFEEKSKTVKRAVGQFFEYCGAIRHPAMLELSPRMFPNLSTAANHWAKRHNPAYSGFKAPDVTPGASITIPLLQMASLRKISRVSGNGEMDPHTLSVLKKYGVTGFQ</sequence>
<dbReference type="SUPFAM" id="SSF101399">
    <property type="entry name" value="P40 nucleoprotein"/>
    <property type="match status" value="1"/>
</dbReference>
<organism evidence="2">
    <name type="scientific">Miniopterus fuliginosus</name>
    <name type="common">Japanese long-fingered bat</name>
    <name type="synonym">Miniopterus schreibersii fuliginosus</name>
    <dbReference type="NCBI Taxonomy" id="187007"/>
    <lineage>
        <taxon>Eukaryota</taxon>
        <taxon>Metazoa</taxon>
        <taxon>Chordata</taxon>
        <taxon>Craniata</taxon>
        <taxon>Vertebrata</taxon>
        <taxon>Euteleostomi</taxon>
        <taxon>Mammalia</taxon>
        <taxon>Eutheria</taxon>
        <taxon>Laurasiatheria</taxon>
        <taxon>Chiroptera</taxon>
        <taxon>Yangochiroptera</taxon>
        <taxon>Miniopteridae</taxon>
        <taxon>Miniopterus</taxon>
    </lineage>
</organism>
<dbReference type="Pfam" id="PF06407">
    <property type="entry name" value="BDV_P40"/>
    <property type="match status" value="1"/>
</dbReference>
<gene>
    <name evidence="2" type="primary">mifEBLN-1</name>
</gene>
<dbReference type="InterPro" id="IPR009441">
    <property type="entry name" value="P40_nucleoprot_BD-vir"/>
</dbReference>
<evidence type="ECO:0000256" key="1">
    <source>
        <dbReference type="SAM" id="MobiDB-lite"/>
    </source>
</evidence>
<protein>
    <submittedName>
        <fullName evidence="2">Endogenous bonravirus-N like element 1 protein</fullName>
    </submittedName>
</protein>
<dbReference type="EMBL" id="LC659342">
    <property type="protein sequence ID" value="BDC53228.1"/>
    <property type="molecule type" value="mRNA"/>
</dbReference>
<feature type="region of interest" description="Disordered" evidence="1">
    <location>
        <begin position="1"/>
        <end position="56"/>
    </location>
</feature>
<dbReference type="InterPro" id="IPR036260">
    <property type="entry name" value="P40_nucleoprot_sf_BD-vir"/>
</dbReference>
<dbReference type="Gene3D" id="1.10.3040.10">
    <property type="entry name" value="borna disease virus nucleoprotein, domain 1"/>
    <property type="match status" value="1"/>
</dbReference>
<dbReference type="InterPro" id="IPR015969">
    <property type="entry name" value="P40_nucleoprot_sub1_BD-vir"/>
</dbReference>
<reference evidence="2" key="1">
    <citation type="submission" date="2021-11" db="EMBL/GenBank/DDBJ databases">
        <title>An endogenous bornavirus-like nucleoprotein in miniopterid bats encodes a protein that retains the RNA-binding properties of the original viral gene.</title>
        <authorList>
            <person name="Mukai Y."/>
            <person name="Horie M."/>
            <person name="Kojima S."/>
            <person name="Kawasaki J."/>
            <person name="Maeda K."/>
            <person name="Tomonaga K."/>
        </authorList>
    </citation>
    <scope>NUCLEOTIDE SEQUENCE</scope>
    <source>
        <tissue evidence="2">Liver</tissue>
    </source>
</reference>
<evidence type="ECO:0000313" key="2">
    <source>
        <dbReference type="EMBL" id="BDC53228.1"/>
    </source>
</evidence>
<accession>A0A8J9WUX7</accession>
<dbReference type="AlphaFoldDB" id="A0A8J9WUX7"/>
<proteinExistence type="evidence at transcript level"/>